<name>A0A2Z2NX71_9GAMM</name>
<feature type="transmembrane region" description="Helical" evidence="5">
    <location>
        <begin position="325"/>
        <end position="349"/>
    </location>
</feature>
<keyword evidence="3 5" id="KW-1133">Transmembrane helix</keyword>
<feature type="transmembrane region" description="Helical" evidence="5">
    <location>
        <begin position="378"/>
        <end position="396"/>
    </location>
</feature>
<dbReference type="GO" id="GO:0016020">
    <property type="term" value="C:membrane"/>
    <property type="evidence" value="ECO:0007669"/>
    <property type="project" value="UniProtKB-SubCell"/>
</dbReference>
<sequence>MAIESLVLVSVVSSLNTGLYAGAGSFVFLKWLIVMGALISGIRTFAFRKYSRCIKLLIGSLLLFVSSLIVTSLFNSYALDVSMFKIFTFLLGVLAIIMCFVDSFYRYEYWWAWFNAVFVVIIVSSLPLTLLYVGYYLNGRGFQGILNQPQLYGLFVAVYGAFMFGELIEKKRISAFLVFMLLAAIITLFLSESRTGVMACALGFFFAVFYKFFTQASTRLGVFKKIPIVMLGLIVFLSVVTLVYGVDLGSAVFDFMIKGGREGAMQIVDSVETRSDALRISLNNFFNHPVGGIGFGLASIPAFMDVYHDPYFNIPISAPVEKTNIYIGLLEESGIAGVTAFMLLAWFIISRVARHGSLGALSLILTIFILGMGEAFMFSINGFGGFAWILIVFLYLRSDPRIRNR</sequence>
<comment type="subcellular location">
    <subcellularLocation>
        <location evidence="1">Membrane</location>
        <topology evidence="1">Multi-pass membrane protein</topology>
    </subcellularLocation>
</comment>
<evidence type="ECO:0000313" key="7">
    <source>
        <dbReference type="EMBL" id="ASJ74571.1"/>
    </source>
</evidence>
<feature type="transmembrane region" description="Helical" evidence="5">
    <location>
        <begin position="226"/>
        <end position="246"/>
    </location>
</feature>
<feature type="transmembrane region" description="Helical" evidence="5">
    <location>
        <begin position="20"/>
        <end position="42"/>
    </location>
</feature>
<feature type="transmembrane region" description="Helical" evidence="5">
    <location>
        <begin position="356"/>
        <end position="372"/>
    </location>
</feature>
<feature type="transmembrane region" description="Helical" evidence="5">
    <location>
        <begin position="112"/>
        <end position="137"/>
    </location>
</feature>
<evidence type="ECO:0000259" key="6">
    <source>
        <dbReference type="Pfam" id="PF04932"/>
    </source>
</evidence>
<feature type="transmembrane region" description="Helical" evidence="5">
    <location>
        <begin position="173"/>
        <end position="190"/>
    </location>
</feature>
<keyword evidence="4 5" id="KW-0472">Membrane</keyword>
<dbReference type="InterPro" id="IPR007016">
    <property type="entry name" value="O-antigen_ligase-rel_domated"/>
</dbReference>
<dbReference type="EMBL" id="CP018632">
    <property type="protein sequence ID" value="ASJ74571.1"/>
    <property type="molecule type" value="Genomic_DNA"/>
</dbReference>
<evidence type="ECO:0000313" key="8">
    <source>
        <dbReference type="Proteomes" id="UP000250079"/>
    </source>
</evidence>
<dbReference type="AlphaFoldDB" id="A0A2Z2NX71"/>
<evidence type="ECO:0000256" key="2">
    <source>
        <dbReference type="ARBA" id="ARBA00022692"/>
    </source>
</evidence>
<feature type="domain" description="O-antigen ligase-related" evidence="6">
    <location>
        <begin position="180"/>
        <end position="342"/>
    </location>
</feature>
<dbReference type="PANTHER" id="PTHR37422">
    <property type="entry name" value="TEICHURONIC ACID BIOSYNTHESIS PROTEIN TUAE"/>
    <property type="match status" value="1"/>
</dbReference>
<proteinExistence type="predicted"/>
<dbReference type="InterPro" id="IPR051533">
    <property type="entry name" value="WaaL-like"/>
</dbReference>
<feature type="transmembrane region" description="Helical" evidence="5">
    <location>
        <begin position="149"/>
        <end position="168"/>
    </location>
</feature>
<keyword evidence="8" id="KW-1185">Reference proteome</keyword>
<evidence type="ECO:0000256" key="1">
    <source>
        <dbReference type="ARBA" id="ARBA00004141"/>
    </source>
</evidence>
<dbReference type="PANTHER" id="PTHR37422:SF13">
    <property type="entry name" value="LIPOPOLYSACCHARIDE BIOSYNTHESIS PROTEIN PA4999-RELATED"/>
    <property type="match status" value="1"/>
</dbReference>
<reference evidence="7 8" key="1">
    <citation type="submission" date="2016-12" db="EMBL/GenBank/DDBJ databases">
        <authorList>
            <person name="Song W.-J."/>
            <person name="Kurnit D.M."/>
        </authorList>
    </citation>
    <scope>NUCLEOTIDE SEQUENCE [LARGE SCALE GENOMIC DNA]</scope>
    <source>
        <strain evidence="7 8">IMCC3135</strain>
    </source>
</reference>
<evidence type="ECO:0000256" key="5">
    <source>
        <dbReference type="SAM" id="Phobius"/>
    </source>
</evidence>
<keyword evidence="2 5" id="KW-0812">Transmembrane</keyword>
<protein>
    <recommendedName>
        <fullName evidence="6">O-antigen ligase-related domain-containing protein</fullName>
    </recommendedName>
</protein>
<organism evidence="7 8">
    <name type="scientific">Granulosicoccus antarcticus IMCC3135</name>
    <dbReference type="NCBI Taxonomy" id="1192854"/>
    <lineage>
        <taxon>Bacteria</taxon>
        <taxon>Pseudomonadati</taxon>
        <taxon>Pseudomonadota</taxon>
        <taxon>Gammaproteobacteria</taxon>
        <taxon>Chromatiales</taxon>
        <taxon>Granulosicoccaceae</taxon>
        <taxon>Granulosicoccus</taxon>
    </lineage>
</organism>
<accession>A0A2Z2NX71</accession>
<feature type="transmembrane region" description="Helical" evidence="5">
    <location>
        <begin position="196"/>
        <end position="214"/>
    </location>
</feature>
<dbReference type="Pfam" id="PF04932">
    <property type="entry name" value="Wzy_C"/>
    <property type="match status" value="1"/>
</dbReference>
<dbReference type="Proteomes" id="UP000250079">
    <property type="component" value="Chromosome"/>
</dbReference>
<gene>
    <name evidence="7" type="ORF">IMCC3135_22505</name>
</gene>
<dbReference type="KEGG" id="gai:IMCC3135_22505"/>
<feature type="transmembrane region" description="Helical" evidence="5">
    <location>
        <begin position="86"/>
        <end position="105"/>
    </location>
</feature>
<evidence type="ECO:0000256" key="3">
    <source>
        <dbReference type="ARBA" id="ARBA00022989"/>
    </source>
</evidence>
<evidence type="ECO:0000256" key="4">
    <source>
        <dbReference type="ARBA" id="ARBA00023136"/>
    </source>
</evidence>
<feature type="transmembrane region" description="Helical" evidence="5">
    <location>
        <begin position="54"/>
        <end position="74"/>
    </location>
</feature>